<sequence length="360" mass="40935">MKHKKCFAIVTTSVPSRTSKRSQFRPGYAFRMMALEGEKRELLTVLVHPKDFDWETRRIFGWVGLQIGTEAESWKQVKLRLPDVVYDNVYVHLVNKGMTRTIRNNCRRLCIPLFNPFVPNKLRVNQFLIGKETVKSYIPETKYARKPQDVFTLLDRFHSVYVKPTGGYGGKGVTRISHAGTGLYHLRADRLSDKQGHFERTMNRSELQSWLSHRLQIRHIVQQGLNLIQVDGGQIDFRVVVQRNDQGKWQLVGIIPKIAAAGGVVTNLIAGGRKTSFQELMLGHPELSHVGPLLEKAAIEIAQVLSIRYPTLCLLGFDMGVDREGKVWMIELNSKPARSLLAPSMQRLSSQLVTAFADYL</sequence>
<dbReference type="SUPFAM" id="SSF56059">
    <property type="entry name" value="Glutathione synthetase ATP-binding domain-like"/>
    <property type="match status" value="1"/>
</dbReference>
<dbReference type="Proteomes" id="UP000593802">
    <property type="component" value="Chromosome"/>
</dbReference>
<dbReference type="EMBL" id="AP023366">
    <property type="protein sequence ID" value="BCJ87775.1"/>
    <property type="molecule type" value="Genomic_DNA"/>
</dbReference>
<dbReference type="Pfam" id="PF14398">
    <property type="entry name" value="ATPgrasp_YheCD"/>
    <property type="match status" value="1"/>
</dbReference>
<accession>A0A7I8DCG2</accession>
<dbReference type="Gene3D" id="3.30.470.20">
    <property type="entry name" value="ATP-grasp fold, B domain"/>
    <property type="match status" value="1"/>
</dbReference>
<name>A0A7I8DCG2_9BACL</name>
<dbReference type="RefSeq" id="WP_200758145.1">
    <property type="nucleotide sequence ID" value="NZ_AP023366.1"/>
</dbReference>
<evidence type="ECO:0008006" key="3">
    <source>
        <dbReference type="Google" id="ProtNLM"/>
    </source>
</evidence>
<evidence type="ECO:0000313" key="1">
    <source>
        <dbReference type="EMBL" id="BCJ87775.1"/>
    </source>
</evidence>
<gene>
    <name evidence="1" type="ORF">skT53_27600</name>
</gene>
<proteinExistence type="predicted"/>
<protein>
    <recommendedName>
        <fullName evidence="3">ATP-grasp domain-containing protein</fullName>
    </recommendedName>
</protein>
<keyword evidence="2" id="KW-1185">Reference proteome</keyword>
<dbReference type="InterPro" id="IPR026838">
    <property type="entry name" value="YheC/D"/>
</dbReference>
<evidence type="ECO:0000313" key="2">
    <source>
        <dbReference type="Proteomes" id="UP000593802"/>
    </source>
</evidence>
<reference evidence="1 2" key="1">
    <citation type="submission" date="2020-08" db="EMBL/GenBank/DDBJ databases">
        <title>Complete Genome Sequence of Effusibacillus dendaii Strain skT53, Isolated from Farmland soil.</title>
        <authorList>
            <person name="Konishi T."/>
            <person name="Kawasaki H."/>
        </authorList>
    </citation>
    <scope>NUCLEOTIDE SEQUENCE [LARGE SCALE GENOMIC DNA]</scope>
    <source>
        <strain evidence="2">skT53</strain>
    </source>
</reference>
<organism evidence="1 2">
    <name type="scientific">Effusibacillus dendaii</name>
    <dbReference type="NCBI Taxonomy" id="2743772"/>
    <lineage>
        <taxon>Bacteria</taxon>
        <taxon>Bacillati</taxon>
        <taxon>Bacillota</taxon>
        <taxon>Bacilli</taxon>
        <taxon>Bacillales</taxon>
        <taxon>Alicyclobacillaceae</taxon>
        <taxon>Effusibacillus</taxon>
    </lineage>
</organism>
<dbReference type="AlphaFoldDB" id="A0A7I8DCG2"/>
<dbReference type="KEGG" id="eff:skT53_27600"/>